<dbReference type="InterPro" id="IPR011989">
    <property type="entry name" value="ARM-like"/>
</dbReference>
<keyword evidence="3" id="KW-0677">Repeat</keyword>
<gene>
    <name evidence="8" type="primary">MPUL0B03240</name>
    <name evidence="8" type="ORF">METSCH_B03240</name>
</gene>
<keyword evidence="5" id="KW-0227">DNA damage</keyword>
<dbReference type="PANTHER" id="PTHR12891">
    <property type="entry name" value="DNA REPAIR/TRANSCRIPTION PROTEIN MET18/MMS19"/>
    <property type="match status" value="1"/>
</dbReference>
<dbReference type="GO" id="GO:0006281">
    <property type="term" value="P:DNA repair"/>
    <property type="evidence" value="ECO:0007669"/>
    <property type="project" value="UniProtKB-UniRule"/>
</dbReference>
<dbReference type="GO" id="GO:0016226">
    <property type="term" value="P:iron-sulfur cluster assembly"/>
    <property type="evidence" value="ECO:0007669"/>
    <property type="project" value="UniProtKB-UniRule"/>
</dbReference>
<protein>
    <recommendedName>
        <fullName evidence="5">MMS19 nucleotide excision repair protein</fullName>
    </recommendedName>
</protein>
<evidence type="ECO:0000256" key="1">
    <source>
        <dbReference type="ARBA" id="ARBA00004123"/>
    </source>
</evidence>
<comment type="similarity">
    <text evidence="2 5">Belongs to the MET18/MMS19 family.</text>
</comment>
<evidence type="ECO:0000313" key="8">
    <source>
        <dbReference type="EMBL" id="QBM87125.1"/>
    </source>
</evidence>
<reference evidence="9" key="1">
    <citation type="submission" date="2019-03" db="EMBL/GenBank/DDBJ databases">
        <title>Snf2 controls pulcherriminic acid biosynthesis and connects pigmentation and antifungal activity of the yeast Metschnikowia pulcherrima.</title>
        <authorList>
            <person name="Gore-Lloyd D."/>
            <person name="Sumann I."/>
            <person name="Brachmann A.O."/>
            <person name="Schneeberger K."/>
            <person name="Ortiz-Merino R.A."/>
            <person name="Moreno-Beltran M."/>
            <person name="Schlaefli M."/>
            <person name="Kirner P."/>
            <person name="Santos Kron A."/>
            <person name="Wolfe K.H."/>
            <person name="Piel J."/>
            <person name="Ahrens C.H."/>
            <person name="Henk D."/>
            <person name="Freimoser F.M."/>
        </authorList>
    </citation>
    <scope>NUCLEOTIDE SEQUENCE [LARGE SCALE GENOMIC DNA]</scope>
    <source>
        <strain evidence="9">APC 1.2</strain>
    </source>
</reference>
<dbReference type="Pfam" id="PF14500">
    <property type="entry name" value="MMS19_N"/>
    <property type="match status" value="1"/>
</dbReference>
<dbReference type="GO" id="GO:0097361">
    <property type="term" value="C:cytosolic [4Fe-4S] assembly targeting complex"/>
    <property type="evidence" value="ECO:0007669"/>
    <property type="project" value="UniProtKB-UniRule"/>
</dbReference>
<proteinExistence type="inferred from homology"/>
<dbReference type="Gene3D" id="1.25.10.10">
    <property type="entry name" value="Leucine-rich Repeat Variant"/>
    <property type="match status" value="2"/>
</dbReference>
<dbReference type="InterPro" id="IPR016024">
    <property type="entry name" value="ARM-type_fold"/>
</dbReference>
<dbReference type="SUPFAM" id="SSF48371">
    <property type="entry name" value="ARM repeat"/>
    <property type="match status" value="2"/>
</dbReference>
<accession>A0A4P6XKU3</accession>
<organism evidence="8 9">
    <name type="scientific">Metschnikowia aff. pulcherrima</name>
    <dbReference type="NCBI Taxonomy" id="2163413"/>
    <lineage>
        <taxon>Eukaryota</taxon>
        <taxon>Fungi</taxon>
        <taxon>Dikarya</taxon>
        <taxon>Ascomycota</taxon>
        <taxon>Saccharomycotina</taxon>
        <taxon>Pichiomycetes</taxon>
        <taxon>Metschnikowiaceae</taxon>
        <taxon>Metschnikowia</taxon>
    </lineage>
</organism>
<dbReference type="InterPro" id="IPR039920">
    <property type="entry name" value="MMS19"/>
</dbReference>
<dbReference type="InterPro" id="IPR024687">
    <property type="entry name" value="MMS19_C"/>
</dbReference>
<dbReference type="EMBL" id="CP034457">
    <property type="protein sequence ID" value="QBM87125.1"/>
    <property type="molecule type" value="Genomic_DNA"/>
</dbReference>
<dbReference type="GO" id="GO:0005634">
    <property type="term" value="C:nucleus"/>
    <property type="evidence" value="ECO:0007669"/>
    <property type="project" value="UniProtKB-SubCell"/>
</dbReference>
<dbReference type="Pfam" id="PF12460">
    <property type="entry name" value="MMS19_C"/>
    <property type="match status" value="1"/>
</dbReference>
<feature type="domain" description="MMS19 C-terminal" evidence="6">
    <location>
        <begin position="598"/>
        <end position="1015"/>
    </location>
</feature>
<evidence type="ECO:0000256" key="3">
    <source>
        <dbReference type="ARBA" id="ARBA00022737"/>
    </source>
</evidence>
<sequence length="1064" mass="119180">MAVDDPAVLINQFIAAAASDGDLAVFSAELSQLLSLKTISLLLFIQSLGPTLTSESTTARAHATHCLASTLAALGDAPALSVQDVSVLVQFLLAKLDDEKLTLHVLSALSSLVGFKNFKANVNGNLLQVLQKVAELYEPRKHLAKVRYEAFHLLDATIKSHLDDLVTIPANAERFVLTFVHIASGEKDPRNLLMSFRLNRAINEKMPLENRSANKKHDQLLTELFDVAFCYFPISFTPPANDPYKITSQDLKLELRATIASQSQFAQDAFPSLFEKLTSTNPAVRNDVLQCLCLCIENYSPETLELYWVTIWDALKFEILHNDALIFRPETDYIIPPQADSLEDTDENKILIYTLKALSALATKLVSTDSFESLVTATINEMKPHIQSINEKSSKQAVVLLCAMGCSSKQFFDKVVEFLFSFEVWGKFIRSDQQDTSSKVEEEVDVSLTITRQRELIDYLGFVLTAAKLLGEPNSLWGLKDHLLIFMGQLLQASSNLEKTLKCKITQQLTKMLLLSEFLSREEVKLILTWLGENLATIINNDSNPDWQSDILLQEIVKCVIRIMTEGPDEMLQANVGSVIETILPMLLDRVSEKGVSDVINQLCVNYQFLEVLSIRYLNKLAYDEYNADAFGDIIESLTKSFVQTQSVKPFLTNSWNQNFIPRFLKIVLERSGDDSIVLELAGQLFGYVVRFIEKSKHQALFEEYASILLDNRSIQGVSTSSVSEAPSARITLLKHLLAKIDKSVEFPGETQKKLVQKFASFVQRSETGLIRLGYLQSIALLVNKFTPANDEFVSKFFVETFEAGSTDPASFEIAVWVLKGLIVKLDPAGSKFLDLAVTQLTESDNLPYCKAISSSFIILMSDLDIFTNKENTKTRIISGVINLNARLLYKQQIFESLLQKLLNNFTASQEAARREINLTTLAVIINNVSSDILKPHLKEVLPLVLNGLTIHNSSVLEASLQTFKVIIQESPSLIQENLSSLLSKLLFLVTSKVVVNKQLVNNEKIRLLSLDCILGIFTALEHTKLVRYQNNARVELARALDDKKRTVRKKATDVRQVLYELGH</sequence>
<dbReference type="GO" id="GO:0051604">
    <property type="term" value="P:protein maturation"/>
    <property type="evidence" value="ECO:0007669"/>
    <property type="project" value="UniProtKB-UniRule"/>
</dbReference>
<keyword evidence="4 5" id="KW-0539">Nucleus</keyword>
<dbReference type="STRING" id="2163413.A0A4P6XKU3"/>
<dbReference type="Proteomes" id="UP000292447">
    <property type="component" value="Chromosome II"/>
</dbReference>
<dbReference type="AlphaFoldDB" id="A0A4P6XKU3"/>
<keyword evidence="9" id="KW-1185">Reference proteome</keyword>
<dbReference type="PANTHER" id="PTHR12891:SF0">
    <property type="entry name" value="MMS19 NUCLEOTIDE EXCISION REPAIR PROTEIN HOMOLOG"/>
    <property type="match status" value="1"/>
</dbReference>
<evidence type="ECO:0000259" key="7">
    <source>
        <dbReference type="Pfam" id="PF14500"/>
    </source>
</evidence>
<dbReference type="InterPro" id="IPR029240">
    <property type="entry name" value="MMS19_N"/>
</dbReference>
<comment type="subcellular location">
    <subcellularLocation>
        <location evidence="1 5">Nucleus</location>
    </subcellularLocation>
</comment>
<keyword evidence="5" id="KW-0234">DNA repair</keyword>
<feature type="domain" description="MMS19 N-terminal" evidence="7">
    <location>
        <begin position="45"/>
        <end position="321"/>
    </location>
</feature>
<evidence type="ECO:0000259" key="6">
    <source>
        <dbReference type="Pfam" id="PF12460"/>
    </source>
</evidence>
<evidence type="ECO:0000313" key="9">
    <source>
        <dbReference type="Proteomes" id="UP000292447"/>
    </source>
</evidence>
<comment type="function">
    <text evidence="5">Key component of the cytosolic iron-sulfur protein assembly (CIA) complex, a multiprotein complex that mediates the incorporation of iron-sulfur cluster into apoproteins specifically involved in DNA metabolism and genomic integrity. In the CIA complex, MMS19 acts as an adapter between early-acting CIA components and a subset of cellular target iron-sulfur proteins.</text>
</comment>
<evidence type="ECO:0000256" key="2">
    <source>
        <dbReference type="ARBA" id="ARBA00009340"/>
    </source>
</evidence>
<evidence type="ECO:0000256" key="5">
    <source>
        <dbReference type="RuleBase" id="RU367072"/>
    </source>
</evidence>
<evidence type="ECO:0000256" key="4">
    <source>
        <dbReference type="ARBA" id="ARBA00023242"/>
    </source>
</evidence>
<name>A0A4P6XKU3_9ASCO</name>